<feature type="domain" description="NlpC/P60" evidence="6">
    <location>
        <begin position="307"/>
        <end position="445"/>
    </location>
</feature>
<dbReference type="Pfam" id="PF00877">
    <property type="entry name" value="NLPC_P60"/>
    <property type="match status" value="1"/>
</dbReference>
<feature type="compositionally biased region" description="Low complexity" evidence="5">
    <location>
        <begin position="276"/>
        <end position="297"/>
    </location>
</feature>
<feature type="region of interest" description="Disordered" evidence="5">
    <location>
        <begin position="236"/>
        <end position="307"/>
    </location>
</feature>
<accession>A0A1M4EAC4</accession>
<dbReference type="PANTHER" id="PTHR47359">
    <property type="entry name" value="PEPTIDOGLYCAN DL-ENDOPEPTIDASE CWLO"/>
    <property type="match status" value="1"/>
</dbReference>
<keyword evidence="3" id="KW-0378">Hydrolase</keyword>
<dbReference type="GO" id="GO:0006508">
    <property type="term" value="P:proteolysis"/>
    <property type="evidence" value="ECO:0007669"/>
    <property type="project" value="UniProtKB-KW"/>
</dbReference>
<reference evidence="7" key="1">
    <citation type="submission" date="2016-04" db="EMBL/GenBank/DDBJ databases">
        <authorList>
            <person name="Evans L.H."/>
            <person name="Alamgir A."/>
            <person name="Owens N."/>
            <person name="Weber N.D."/>
            <person name="Virtaneva K."/>
            <person name="Barbian K."/>
            <person name="Babar A."/>
            <person name="Rosenke K."/>
        </authorList>
    </citation>
    <scope>NUCLEOTIDE SEQUENCE</scope>
    <source>
        <strain evidence="7">Nono1</strain>
    </source>
</reference>
<evidence type="ECO:0000256" key="5">
    <source>
        <dbReference type="SAM" id="MobiDB-lite"/>
    </source>
</evidence>
<gene>
    <name evidence="7" type="ORF">BN4615_P5220</name>
</gene>
<comment type="similarity">
    <text evidence="1">Belongs to the peptidase C40 family.</text>
</comment>
<evidence type="ECO:0000313" key="7">
    <source>
        <dbReference type="EMBL" id="SBO95704.1"/>
    </source>
</evidence>
<dbReference type="SUPFAM" id="SSF53955">
    <property type="entry name" value="Lysozyme-like"/>
    <property type="match status" value="1"/>
</dbReference>
<dbReference type="PANTHER" id="PTHR47359:SF3">
    <property type="entry name" value="NLP_P60 DOMAIN-CONTAINING PROTEIN-RELATED"/>
    <property type="match status" value="1"/>
</dbReference>
<dbReference type="GO" id="GO:0008234">
    <property type="term" value="F:cysteine-type peptidase activity"/>
    <property type="evidence" value="ECO:0007669"/>
    <property type="project" value="UniProtKB-KW"/>
</dbReference>
<feature type="region of interest" description="Disordered" evidence="5">
    <location>
        <begin position="437"/>
        <end position="459"/>
    </location>
</feature>
<evidence type="ECO:0000259" key="6">
    <source>
        <dbReference type="PROSITE" id="PS51935"/>
    </source>
</evidence>
<dbReference type="PROSITE" id="PS51935">
    <property type="entry name" value="NLPC_P60"/>
    <property type="match status" value="1"/>
</dbReference>
<dbReference type="InterPro" id="IPR000064">
    <property type="entry name" value="NLP_P60_dom"/>
</dbReference>
<dbReference type="EMBL" id="LT559118">
    <property type="protein sequence ID" value="SBO95704.1"/>
    <property type="molecule type" value="Genomic_DNA"/>
</dbReference>
<keyword evidence="4" id="KW-0788">Thiol protease</keyword>
<dbReference type="AlphaFoldDB" id="A0A1M4EAC4"/>
<keyword evidence="2" id="KW-0645">Protease</keyword>
<organism evidence="7">
    <name type="scientific">Nonomuraea gerenzanensis</name>
    <dbReference type="NCBI Taxonomy" id="93944"/>
    <lineage>
        <taxon>Bacteria</taxon>
        <taxon>Bacillati</taxon>
        <taxon>Actinomycetota</taxon>
        <taxon>Actinomycetes</taxon>
        <taxon>Streptosporangiales</taxon>
        <taxon>Streptosporangiaceae</taxon>
        <taxon>Nonomuraea</taxon>
    </lineage>
</organism>
<dbReference type="InterPro" id="IPR023346">
    <property type="entry name" value="Lysozyme-like_dom_sf"/>
</dbReference>
<sequence length="459" mass="47830">MTEHRISNVLAPVAGLVSGVALVAGMTGGTAYATVSMNPDRPNSTLCGYASRSGTSPRGLSAQQTDHARVIVETAAELGLPRRAAEIALATAFQESRLNNDAVSAEGRSFGLFQQTPAAGWGTRKQVTTPRHAARSFYERLVRVRGWQAMPLTKAAALVQRPRQDLRGKYAEHEPLAKQLASALWTPSATDADLETLDLTSKEQARIQRRLTTAAGLGISRETVISGLADDLRQKDDAADDAADESADESAATAREQAEAIVDDITGRLCGAPDNSTTTDGSTTTDDSTTTSGSATGDTDDDAATGSGGAAAAVDAALTQRGIPYSWGGGGPSGPSYGIGRGADIKGFDCSGLTEYAWSKAGIRIGGTTYEQVNKGRKVSRAEVRPGDLVFYDTDTSRPGPDHVGLAVSNTQMVNAPSTGAVVRLDAIDRRSYLTAVRPSAEQPAGGPPSVPAGQVQQR</sequence>
<name>A0A1M4EAC4_9ACTN</name>
<evidence type="ECO:0000256" key="1">
    <source>
        <dbReference type="ARBA" id="ARBA00007074"/>
    </source>
</evidence>
<dbReference type="SUPFAM" id="SSF54001">
    <property type="entry name" value="Cysteine proteinases"/>
    <property type="match status" value="1"/>
</dbReference>
<evidence type="ECO:0000256" key="4">
    <source>
        <dbReference type="ARBA" id="ARBA00022807"/>
    </source>
</evidence>
<dbReference type="InterPro" id="IPR051794">
    <property type="entry name" value="PG_Endopeptidase_C40"/>
</dbReference>
<evidence type="ECO:0000256" key="2">
    <source>
        <dbReference type="ARBA" id="ARBA00022670"/>
    </source>
</evidence>
<feature type="compositionally biased region" description="Acidic residues" evidence="5">
    <location>
        <begin position="238"/>
        <end position="248"/>
    </location>
</feature>
<dbReference type="InterPro" id="IPR038765">
    <property type="entry name" value="Papain-like_cys_pep_sf"/>
</dbReference>
<proteinExistence type="inferred from homology"/>
<dbReference type="RefSeq" id="WP_225275059.1">
    <property type="nucleotide sequence ID" value="NZ_CP084058.1"/>
</dbReference>
<evidence type="ECO:0000256" key="3">
    <source>
        <dbReference type="ARBA" id="ARBA00022801"/>
    </source>
</evidence>
<dbReference type="Gene3D" id="3.90.1720.10">
    <property type="entry name" value="endopeptidase domain like (from Nostoc punctiforme)"/>
    <property type="match status" value="1"/>
</dbReference>
<protein>
    <recommendedName>
        <fullName evidence="6">NlpC/P60 domain-containing protein</fullName>
    </recommendedName>
</protein>